<dbReference type="OrthoDB" id="5729185at2"/>
<proteinExistence type="predicted"/>
<protein>
    <recommendedName>
        <fullName evidence="1">SnoaL-like domain-containing protein</fullName>
    </recommendedName>
</protein>
<evidence type="ECO:0000259" key="1">
    <source>
        <dbReference type="Pfam" id="PF13577"/>
    </source>
</evidence>
<dbReference type="InterPro" id="IPR037401">
    <property type="entry name" value="SnoaL-like"/>
</dbReference>
<comment type="caution">
    <text evidence="2">The sequence shown here is derived from an EMBL/GenBank/DDBJ whole genome shotgun (WGS) entry which is preliminary data.</text>
</comment>
<dbReference type="eggNOG" id="ENOG5032XRC">
    <property type="taxonomic scope" value="Bacteria"/>
</dbReference>
<dbReference type="InterPro" id="IPR032710">
    <property type="entry name" value="NTF2-like_dom_sf"/>
</dbReference>
<evidence type="ECO:0000313" key="2">
    <source>
        <dbReference type="EMBL" id="EAW30731.1"/>
    </source>
</evidence>
<gene>
    <name evidence="2" type="ORF">GP2143_02369</name>
</gene>
<evidence type="ECO:0000313" key="3">
    <source>
        <dbReference type="Proteomes" id="UP000004931"/>
    </source>
</evidence>
<feature type="domain" description="SnoaL-like" evidence="1">
    <location>
        <begin position="46"/>
        <end position="152"/>
    </location>
</feature>
<dbReference type="AlphaFoldDB" id="A0YE95"/>
<accession>A0YE95</accession>
<keyword evidence="3" id="KW-1185">Reference proteome</keyword>
<organism evidence="2 3">
    <name type="scientific">marine gamma proteobacterium HTCC2143</name>
    <dbReference type="NCBI Taxonomy" id="247633"/>
    <lineage>
        <taxon>Bacteria</taxon>
        <taxon>Pseudomonadati</taxon>
        <taxon>Pseudomonadota</taxon>
        <taxon>Gammaproteobacteria</taxon>
        <taxon>Cellvibrionales</taxon>
        <taxon>Spongiibacteraceae</taxon>
        <taxon>BD1-7 clade</taxon>
    </lineage>
</organism>
<dbReference type="Pfam" id="PF13577">
    <property type="entry name" value="SnoaL_4"/>
    <property type="match status" value="1"/>
</dbReference>
<dbReference type="Gene3D" id="3.10.450.50">
    <property type="match status" value="1"/>
</dbReference>
<name>A0YE95_9GAMM</name>
<dbReference type="SUPFAM" id="SSF54427">
    <property type="entry name" value="NTF2-like"/>
    <property type="match status" value="1"/>
</dbReference>
<dbReference type="EMBL" id="AAVT01000006">
    <property type="protein sequence ID" value="EAW30731.1"/>
    <property type="molecule type" value="Genomic_DNA"/>
</dbReference>
<reference evidence="2 3" key="1">
    <citation type="journal article" date="2010" name="J. Bacteriol.">
        <title>Genome sequence of the oligotrophic marine Gammaproteobacterium HTCC2143, isolated from the Oregon Coast.</title>
        <authorList>
            <person name="Oh H.M."/>
            <person name="Kang I."/>
            <person name="Ferriera S."/>
            <person name="Giovannoni S.J."/>
            <person name="Cho J.C."/>
        </authorList>
    </citation>
    <scope>NUCLEOTIDE SEQUENCE [LARGE SCALE GENOMIC DNA]</scope>
    <source>
        <strain evidence="2 3">HTCC2143</strain>
    </source>
</reference>
<dbReference type="Proteomes" id="UP000004931">
    <property type="component" value="Unassembled WGS sequence"/>
</dbReference>
<sequence length="174" mass="19219">MSCSHSIAEVQAIQEVEYLRRRYARATDLIGTATPEAIAEGRAIYHAVFAADAKLKARPDRDALIGPDAWLDLVLTASRHRGPTQHLIGTQLVQIKSLEVDDGCNVIAGKASMESYVQAWHELKNGKVWLFLGTYFDDVENVANEGWRITETTLQQVAGETRYMDEAVGLASDS</sequence>